<feature type="compositionally biased region" description="Basic and acidic residues" evidence="1">
    <location>
        <begin position="99"/>
        <end position="114"/>
    </location>
</feature>
<dbReference type="EMBL" id="JBBPEH010000003">
    <property type="protein sequence ID" value="KAK7540499.1"/>
    <property type="molecule type" value="Genomic_DNA"/>
</dbReference>
<dbReference type="Proteomes" id="UP001360953">
    <property type="component" value="Unassembled WGS sequence"/>
</dbReference>
<protein>
    <submittedName>
        <fullName evidence="2">Uncharacterized protein</fullName>
    </submittedName>
</protein>
<keyword evidence="3" id="KW-1185">Reference proteome</keyword>
<dbReference type="RefSeq" id="XP_066657430.1">
    <property type="nucleotide sequence ID" value="XM_066799335.1"/>
</dbReference>
<reference evidence="2 3" key="1">
    <citation type="submission" date="2024-04" db="EMBL/GenBank/DDBJ databases">
        <title>Phyllosticta paracitricarpa is synonymous to the EU quarantine fungus P. citricarpa based on phylogenomic analyses.</title>
        <authorList>
            <consortium name="Lawrence Berkeley National Laboratory"/>
            <person name="Van ingen-buijs V.A."/>
            <person name="Van westerhoven A.C."/>
            <person name="Haridas S."/>
            <person name="Skiadas P."/>
            <person name="Martin F."/>
            <person name="Groenewald J.Z."/>
            <person name="Crous P.W."/>
            <person name="Seidl M.F."/>
        </authorList>
    </citation>
    <scope>NUCLEOTIDE SEQUENCE [LARGE SCALE GENOMIC DNA]</scope>
    <source>
        <strain evidence="2 3">CPC 17464</strain>
    </source>
</reference>
<accession>A0ABR1M0I0</accession>
<evidence type="ECO:0000313" key="2">
    <source>
        <dbReference type="EMBL" id="KAK7540499.1"/>
    </source>
</evidence>
<gene>
    <name evidence="2" type="ORF">J3D65DRAFT_615521</name>
</gene>
<dbReference type="GeneID" id="92032241"/>
<evidence type="ECO:0000256" key="1">
    <source>
        <dbReference type="SAM" id="MobiDB-lite"/>
    </source>
</evidence>
<comment type="caution">
    <text evidence="2">The sequence shown here is derived from an EMBL/GenBank/DDBJ whole genome shotgun (WGS) entry which is preliminary data.</text>
</comment>
<organism evidence="2 3">
    <name type="scientific">Phyllosticta citribraziliensis</name>
    <dbReference type="NCBI Taxonomy" id="989973"/>
    <lineage>
        <taxon>Eukaryota</taxon>
        <taxon>Fungi</taxon>
        <taxon>Dikarya</taxon>
        <taxon>Ascomycota</taxon>
        <taxon>Pezizomycotina</taxon>
        <taxon>Dothideomycetes</taxon>
        <taxon>Dothideomycetes incertae sedis</taxon>
        <taxon>Botryosphaeriales</taxon>
        <taxon>Phyllostictaceae</taxon>
        <taxon>Phyllosticta</taxon>
    </lineage>
</organism>
<name>A0ABR1M0I0_9PEZI</name>
<feature type="region of interest" description="Disordered" evidence="1">
    <location>
        <begin position="82"/>
        <end position="133"/>
    </location>
</feature>
<sequence>MMRCDAMRCGNHRAEKQVMMMMMMMIGVFGFGNPLLTLLLLLVSSSDATHGVGIIGALSRHRGEVEGVPMPRSVFSFRRRRRRRGAPLHCSPPSLIINQDRERGEHKEGSDSRRLAATRSDVHGGGAMAAARAGGRGVGVPVRVVALDRGDGRAGRRVAREAGALLLLDGVEGLVGGRGHGGHVGAAPVPDGAVPGV</sequence>
<feature type="non-terminal residue" evidence="2">
    <location>
        <position position="197"/>
    </location>
</feature>
<proteinExistence type="predicted"/>
<evidence type="ECO:0000313" key="3">
    <source>
        <dbReference type="Proteomes" id="UP001360953"/>
    </source>
</evidence>